<dbReference type="InterPro" id="IPR005047">
    <property type="entry name" value="7TM_GPCR_serpentine_rcpt_Srxa"/>
</dbReference>
<evidence type="ECO:0000313" key="8">
    <source>
        <dbReference type="EMBL" id="CAP30530.1"/>
    </source>
</evidence>
<dbReference type="KEGG" id="cbr:CBG_11434"/>
<keyword evidence="9" id="KW-1185">Reference proteome</keyword>
<sequence length="485" mass="56411">MRNRIFYSSKVPPGRSELAQVAQVATNLSEIVEQSIPTVYIYLMIFCNFVENGMMLCNDVVPVLMTKSRYNWFYQNVGVYVTLIDDLVYCFPLFLAVLMASERIGPARYNPISHILSSQMPVVIFYIMYLLFIFAALCFLLLLFVSIYSYKQKDRIPIVYIYIMVMCNLGVCFVEFYSDIFPYFVSKKAYKWIYNNLGEYLTIFDYHVYTYPLLLTVLMIIERIYVIFFPFGRAFTDQKLWFYCLTLAIVLLVLLLIPFFSGCAVNYSFYTFDYSTKCDPDGHFITYIFDTYTGLIPVVCLVLNFLLILYISLRRRKFRTQSNTKLNARQSHEKTLLIQSISSTTFLLIYEITEVLTDIFSEQYDALPAFTRRVIYYGRAGSVALTCFFIYFVGTSSIRRIIIAKFLKLTRKEKQAPRMMLSSRDLPNAVEEYPQERGNQTSQKSTAAKMSKLSSESSSVPEKTYWTSSSRQSKAPSRYVANSKK</sequence>
<keyword evidence="3 6" id="KW-1133">Transmembrane helix</keyword>
<gene>
    <name evidence="10" type="primary">srxa-12</name>
    <name evidence="8 10" type="ORF">CBG11434</name>
    <name evidence="8" type="ORF">CBG_11434</name>
</gene>
<dbReference type="Gene3D" id="1.20.1070.10">
    <property type="entry name" value="Rhodopsin 7-helix transmembrane proteins"/>
    <property type="match status" value="1"/>
</dbReference>
<dbReference type="InterPro" id="IPR017452">
    <property type="entry name" value="GPCR_Rhodpsn_7TM"/>
</dbReference>
<evidence type="ECO:0000256" key="6">
    <source>
        <dbReference type="SAM" id="Phobius"/>
    </source>
</evidence>
<evidence type="ECO:0000256" key="3">
    <source>
        <dbReference type="ARBA" id="ARBA00022989"/>
    </source>
</evidence>
<proteinExistence type="predicted"/>
<dbReference type="CTD" id="8577190"/>
<dbReference type="PANTHER" id="PTHR23018">
    <property type="entry name" value="SERPENTINE RECEPTOR, CLASS XA-RELATED"/>
    <property type="match status" value="1"/>
</dbReference>
<reference evidence="8 9" key="1">
    <citation type="journal article" date="2003" name="PLoS Biol.">
        <title>The genome sequence of Caenorhabditis briggsae: a platform for comparative genomics.</title>
        <authorList>
            <person name="Stein L.D."/>
            <person name="Bao Z."/>
            <person name="Blasiar D."/>
            <person name="Blumenthal T."/>
            <person name="Brent M.R."/>
            <person name="Chen N."/>
            <person name="Chinwalla A."/>
            <person name="Clarke L."/>
            <person name="Clee C."/>
            <person name="Coghlan A."/>
            <person name="Coulson A."/>
            <person name="D'Eustachio P."/>
            <person name="Fitch D.H."/>
            <person name="Fulton L.A."/>
            <person name="Fulton R.E."/>
            <person name="Griffiths-Jones S."/>
            <person name="Harris T.W."/>
            <person name="Hillier L.W."/>
            <person name="Kamath R."/>
            <person name="Kuwabara P.E."/>
            <person name="Mardis E.R."/>
            <person name="Marra M.A."/>
            <person name="Miner T.L."/>
            <person name="Minx P."/>
            <person name="Mullikin J.C."/>
            <person name="Plumb R.W."/>
            <person name="Rogers J."/>
            <person name="Schein J.E."/>
            <person name="Sohrmann M."/>
            <person name="Spieth J."/>
            <person name="Stajich J.E."/>
            <person name="Wei C."/>
            <person name="Willey D."/>
            <person name="Wilson R.K."/>
            <person name="Durbin R."/>
            <person name="Waterston R.H."/>
        </authorList>
    </citation>
    <scope>NUCLEOTIDE SEQUENCE [LARGE SCALE GENOMIC DNA]</scope>
    <source>
        <strain evidence="8 9">AF16</strain>
    </source>
</reference>
<dbReference type="RefSeq" id="XP_002635194.1">
    <property type="nucleotide sequence ID" value="XM_002635148.1"/>
</dbReference>
<accession>A8XD12</accession>
<dbReference type="Proteomes" id="UP000008549">
    <property type="component" value="Unassembled WGS sequence"/>
</dbReference>
<evidence type="ECO:0000256" key="4">
    <source>
        <dbReference type="ARBA" id="ARBA00023136"/>
    </source>
</evidence>
<dbReference type="EMBL" id="HE600908">
    <property type="protein sequence ID" value="CAP30530.1"/>
    <property type="molecule type" value="Genomic_DNA"/>
</dbReference>
<dbReference type="PANTHER" id="PTHR23018:SF4">
    <property type="entry name" value="G_PROTEIN_RECEP_F1_2 DOMAIN-CONTAINING PROTEIN-RELATED"/>
    <property type="match status" value="1"/>
</dbReference>
<dbReference type="InParanoid" id="A8XD12"/>
<feature type="transmembrane region" description="Helical" evidence="6">
    <location>
        <begin position="159"/>
        <end position="178"/>
    </location>
</feature>
<keyword evidence="2 6" id="KW-0812">Transmembrane</keyword>
<dbReference type="HOGENOM" id="CLU_562884_0_0_1"/>
<organism evidence="8 9">
    <name type="scientific">Caenorhabditis briggsae</name>
    <dbReference type="NCBI Taxonomy" id="6238"/>
    <lineage>
        <taxon>Eukaryota</taxon>
        <taxon>Metazoa</taxon>
        <taxon>Ecdysozoa</taxon>
        <taxon>Nematoda</taxon>
        <taxon>Chromadorea</taxon>
        <taxon>Rhabditida</taxon>
        <taxon>Rhabditina</taxon>
        <taxon>Rhabditomorpha</taxon>
        <taxon>Rhabditoidea</taxon>
        <taxon>Rhabditidae</taxon>
        <taxon>Peloderinae</taxon>
        <taxon>Caenorhabditis</taxon>
    </lineage>
</organism>
<feature type="compositionally biased region" description="Polar residues" evidence="5">
    <location>
        <begin position="465"/>
        <end position="475"/>
    </location>
</feature>
<evidence type="ECO:0000256" key="5">
    <source>
        <dbReference type="SAM" id="MobiDB-lite"/>
    </source>
</evidence>
<reference evidence="8 9" key="2">
    <citation type="journal article" date="2011" name="PLoS Genet.">
        <title>Caenorhabditis briggsae recombinant inbred line genotypes reveal inter-strain incompatibility and the evolution of recombination.</title>
        <authorList>
            <person name="Ross J.A."/>
            <person name="Koboldt D.C."/>
            <person name="Staisch J.E."/>
            <person name="Chamberlin H.M."/>
            <person name="Gupta B.P."/>
            <person name="Miller R.D."/>
            <person name="Baird S.E."/>
            <person name="Haag E.S."/>
        </authorList>
    </citation>
    <scope>NUCLEOTIDE SEQUENCE [LARGE SCALE GENOMIC DNA]</scope>
    <source>
        <strain evidence="8 9">AF16</strain>
    </source>
</reference>
<evidence type="ECO:0000313" key="10">
    <source>
        <dbReference type="WormBase" id="CBG11434"/>
    </source>
</evidence>
<feature type="domain" description="G-protein coupled receptors family 1 profile" evidence="7">
    <location>
        <begin position="139"/>
        <end position="350"/>
    </location>
</feature>
<dbReference type="SUPFAM" id="SSF81321">
    <property type="entry name" value="Family A G protein-coupled receptor-like"/>
    <property type="match status" value="1"/>
</dbReference>
<evidence type="ECO:0000256" key="2">
    <source>
        <dbReference type="ARBA" id="ARBA00022692"/>
    </source>
</evidence>
<feature type="region of interest" description="Disordered" evidence="5">
    <location>
        <begin position="418"/>
        <end position="485"/>
    </location>
</feature>
<dbReference type="GeneID" id="8577190"/>
<dbReference type="PROSITE" id="PS50262">
    <property type="entry name" value="G_PROTEIN_RECEP_F1_2"/>
    <property type="match status" value="1"/>
</dbReference>
<feature type="transmembrane region" description="Helical" evidence="6">
    <location>
        <begin position="209"/>
        <end position="228"/>
    </location>
</feature>
<dbReference type="FunCoup" id="A8XD12">
    <property type="interactions" value="8"/>
</dbReference>
<dbReference type="WormBase" id="CBG11434">
    <property type="protein sequence ID" value="CBP48185"/>
    <property type="gene ID" value="WBGene00032548"/>
    <property type="gene designation" value="Cbr-srxa-12"/>
</dbReference>
<dbReference type="Pfam" id="PF03383">
    <property type="entry name" value="Serpentine_r_xa"/>
    <property type="match status" value="2"/>
</dbReference>
<dbReference type="OMA" id="ERIYCIL"/>
<feature type="compositionally biased region" description="Polar residues" evidence="5">
    <location>
        <begin position="437"/>
        <end position="448"/>
    </location>
</feature>
<dbReference type="eggNOG" id="ENOG502TGWI">
    <property type="taxonomic scope" value="Eukaryota"/>
</dbReference>
<feature type="transmembrane region" description="Helical" evidence="6">
    <location>
        <begin position="240"/>
        <end position="260"/>
    </location>
</feature>
<dbReference type="GO" id="GO:0016020">
    <property type="term" value="C:membrane"/>
    <property type="evidence" value="ECO:0007669"/>
    <property type="project" value="UniProtKB-SubCell"/>
</dbReference>
<protein>
    <submittedName>
        <fullName evidence="8">Protein CBG11434</fullName>
    </submittedName>
</protein>
<feature type="transmembrane region" description="Helical" evidence="6">
    <location>
        <begin position="77"/>
        <end position="100"/>
    </location>
</feature>
<evidence type="ECO:0000256" key="1">
    <source>
        <dbReference type="ARBA" id="ARBA00004370"/>
    </source>
</evidence>
<dbReference type="AlphaFoldDB" id="A8XD12"/>
<evidence type="ECO:0000313" key="9">
    <source>
        <dbReference type="Proteomes" id="UP000008549"/>
    </source>
</evidence>
<feature type="transmembrane region" description="Helical" evidence="6">
    <location>
        <begin position="373"/>
        <end position="393"/>
    </location>
</feature>
<feature type="transmembrane region" description="Helical" evidence="6">
    <location>
        <begin position="294"/>
        <end position="313"/>
    </location>
</feature>
<evidence type="ECO:0000259" key="7">
    <source>
        <dbReference type="PROSITE" id="PS50262"/>
    </source>
</evidence>
<name>A8XD12_CAEBR</name>
<feature type="transmembrane region" description="Helical" evidence="6">
    <location>
        <begin position="120"/>
        <end position="147"/>
    </location>
</feature>
<keyword evidence="4 6" id="KW-0472">Membrane</keyword>
<comment type="subcellular location">
    <subcellularLocation>
        <location evidence="1">Membrane</location>
    </subcellularLocation>
</comment>